<dbReference type="EMBL" id="JAULSN010000002">
    <property type="protein sequence ID" value="KAK3379998.1"/>
    <property type="molecule type" value="Genomic_DNA"/>
</dbReference>
<protein>
    <submittedName>
        <fullName evidence="3">Uncharacterized protein</fullName>
    </submittedName>
</protein>
<name>A0AAE0NEG0_9PEZI</name>
<keyword evidence="4" id="KW-1185">Reference proteome</keyword>
<organism evidence="3 4">
    <name type="scientific">Lasiosphaeria ovina</name>
    <dbReference type="NCBI Taxonomy" id="92902"/>
    <lineage>
        <taxon>Eukaryota</taxon>
        <taxon>Fungi</taxon>
        <taxon>Dikarya</taxon>
        <taxon>Ascomycota</taxon>
        <taxon>Pezizomycotina</taxon>
        <taxon>Sordariomycetes</taxon>
        <taxon>Sordariomycetidae</taxon>
        <taxon>Sordariales</taxon>
        <taxon>Lasiosphaeriaceae</taxon>
        <taxon>Lasiosphaeria</taxon>
    </lineage>
</organism>
<accession>A0AAE0NEG0</accession>
<sequence>MPAAKKNIRVATPQVPTSDIGFAPLAQTSSCQRHFVMRRRQEPKIITTNGVASDASASTSNKRPAPATEEAPAKKPKPFSAEYAKSMIAQFKTKATFCEHEIQRLTNERDHCIKEAAKWQVEMINKVSEEEASATRFVIGYVEGMFDKAVRDFSPGCLPRSKMRWRRRARQLSISTRNRGLKYKFETLWWADLLSLVGDRVRWCKPRQTFVARAYYWAAKSLKPNFVLRKPLHDGRNYHLKYARVYVSYIL</sequence>
<dbReference type="AlphaFoldDB" id="A0AAE0NEG0"/>
<evidence type="ECO:0000256" key="2">
    <source>
        <dbReference type="SAM" id="MobiDB-lite"/>
    </source>
</evidence>
<feature type="region of interest" description="Disordered" evidence="2">
    <location>
        <begin position="41"/>
        <end position="77"/>
    </location>
</feature>
<proteinExistence type="predicted"/>
<evidence type="ECO:0000313" key="4">
    <source>
        <dbReference type="Proteomes" id="UP001287356"/>
    </source>
</evidence>
<reference evidence="3" key="2">
    <citation type="submission" date="2023-06" db="EMBL/GenBank/DDBJ databases">
        <authorList>
            <consortium name="Lawrence Berkeley National Laboratory"/>
            <person name="Haridas S."/>
            <person name="Hensen N."/>
            <person name="Bonometti L."/>
            <person name="Westerberg I."/>
            <person name="Brannstrom I.O."/>
            <person name="Guillou S."/>
            <person name="Cros-Aarteil S."/>
            <person name="Calhoun S."/>
            <person name="Kuo A."/>
            <person name="Mondo S."/>
            <person name="Pangilinan J."/>
            <person name="Riley R."/>
            <person name="Labutti K."/>
            <person name="Andreopoulos B."/>
            <person name="Lipzen A."/>
            <person name="Chen C."/>
            <person name="Yanf M."/>
            <person name="Daum C."/>
            <person name="Ng V."/>
            <person name="Clum A."/>
            <person name="Steindorff A."/>
            <person name="Ohm R."/>
            <person name="Martin F."/>
            <person name="Silar P."/>
            <person name="Natvig D."/>
            <person name="Lalanne C."/>
            <person name="Gautier V."/>
            <person name="Ament-Velasquez S.L."/>
            <person name="Kruys A."/>
            <person name="Hutchinson M.I."/>
            <person name="Powell A.J."/>
            <person name="Barry K."/>
            <person name="Miller A.N."/>
            <person name="Grigoriev I.V."/>
            <person name="Debuchy R."/>
            <person name="Gladieux P."/>
            <person name="Thoren M.H."/>
            <person name="Johannesson H."/>
        </authorList>
    </citation>
    <scope>NUCLEOTIDE SEQUENCE</scope>
    <source>
        <strain evidence="3">CBS 958.72</strain>
    </source>
</reference>
<feature type="coiled-coil region" evidence="1">
    <location>
        <begin position="88"/>
        <end position="122"/>
    </location>
</feature>
<dbReference type="Proteomes" id="UP001287356">
    <property type="component" value="Unassembled WGS sequence"/>
</dbReference>
<evidence type="ECO:0000256" key="1">
    <source>
        <dbReference type="SAM" id="Coils"/>
    </source>
</evidence>
<evidence type="ECO:0000313" key="3">
    <source>
        <dbReference type="EMBL" id="KAK3379998.1"/>
    </source>
</evidence>
<keyword evidence="1" id="KW-0175">Coiled coil</keyword>
<comment type="caution">
    <text evidence="3">The sequence shown here is derived from an EMBL/GenBank/DDBJ whole genome shotgun (WGS) entry which is preliminary data.</text>
</comment>
<gene>
    <name evidence="3" type="ORF">B0T24DRAFT_590510</name>
</gene>
<reference evidence="3" key="1">
    <citation type="journal article" date="2023" name="Mol. Phylogenet. Evol.">
        <title>Genome-scale phylogeny and comparative genomics of the fungal order Sordariales.</title>
        <authorList>
            <person name="Hensen N."/>
            <person name="Bonometti L."/>
            <person name="Westerberg I."/>
            <person name="Brannstrom I.O."/>
            <person name="Guillou S."/>
            <person name="Cros-Aarteil S."/>
            <person name="Calhoun S."/>
            <person name="Haridas S."/>
            <person name="Kuo A."/>
            <person name="Mondo S."/>
            <person name="Pangilinan J."/>
            <person name="Riley R."/>
            <person name="LaButti K."/>
            <person name="Andreopoulos B."/>
            <person name="Lipzen A."/>
            <person name="Chen C."/>
            <person name="Yan M."/>
            <person name="Daum C."/>
            <person name="Ng V."/>
            <person name="Clum A."/>
            <person name="Steindorff A."/>
            <person name="Ohm R.A."/>
            <person name="Martin F."/>
            <person name="Silar P."/>
            <person name="Natvig D.O."/>
            <person name="Lalanne C."/>
            <person name="Gautier V."/>
            <person name="Ament-Velasquez S.L."/>
            <person name="Kruys A."/>
            <person name="Hutchinson M.I."/>
            <person name="Powell A.J."/>
            <person name="Barry K."/>
            <person name="Miller A.N."/>
            <person name="Grigoriev I.V."/>
            <person name="Debuchy R."/>
            <person name="Gladieux P."/>
            <person name="Hiltunen Thoren M."/>
            <person name="Johannesson H."/>
        </authorList>
    </citation>
    <scope>NUCLEOTIDE SEQUENCE</scope>
    <source>
        <strain evidence="3">CBS 958.72</strain>
    </source>
</reference>
<feature type="compositionally biased region" description="Polar residues" evidence="2">
    <location>
        <begin position="46"/>
        <end position="62"/>
    </location>
</feature>